<sequence>MESQSYMDLDKQLCFALYACSKEITKMYRPLLAPLGLTYTQYITLLAIWKEGRMKVKDLGEVLYLDSGTLTPLLKKLEASGFVKRTRDAQDERNVWIEVTEEGRKLREQAAHIPQTAFCRSGMTPEEAISLHRQLKELLARLDGFVPFQLPHTELET</sequence>
<organism evidence="1 2">
    <name type="scientific">Paenibacillus mesotrionivorans</name>
    <dbReference type="NCBI Taxonomy" id="3160968"/>
    <lineage>
        <taxon>Bacteria</taxon>
        <taxon>Bacillati</taxon>
        <taxon>Bacillota</taxon>
        <taxon>Bacilli</taxon>
        <taxon>Bacillales</taxon>
        <taxon>Paenibacillaceae</taxon>
        <taxon>Paenibacillus</taxon>
    </lineage>
</organism>
<evidence type="ECO:0000313" key="1">
    <source>
        <dbReference type="EMBL" id="MFM9328924.1"/>
    </source>
</evidence>
<evidence type="ECO:0000313" key="2">
    <source>
        <dbReference type="Proteomes" id="UP001631969"/>
    </source>
</evidence>
<protein>
    <submittedName>
        <fullName evidence="1">MarR family winged helix-turn-helix transcriptional regulator</fullName>
    </submittedName>
</protein>
<comment type="caution">
    <text evidence="1">The sequence shown here is derived from an EMBL/GenBank/DDBJ whole genome shotgun (WGS) entry which is preliminary data.</text>
</comment>
<name>A0ACC7NVZ0_9BACL</name>
<keyword evidence="2" id="KW-1185">Reference proteome</keyword>
<proteinExistence type="predicted"/>
<dbReference type="Proteomes" id="UP001631969">
    <property type="component" value="Unassembled WGS sequence"/>
</dbReference>
<dbReference type="EMBL" id="JBJURJ010000006">
    <property type="protein sequence ID" value="MFM9328924.1"/>
    <property type="molecule type" value="Genomic_DNA"/>
</dbReference>
<reference evidence="1" key="1">
    <citation type="submission" date="2024-12" db="EMBL/GenBank/DDBJ databases">
        <authorList>
            <person name="Wu N."/>
        </authorList>
    </citation>
    <scope>NUCLEOTIDE SEQUENCE</scope>
    <source>
        <strain evidence="1">P15</strain>
    </source>
</reference>
<gene>
    <name evidence="1" type="ORF">ACI1P1_11530</name>
</gene>
<accession>A0ACC7NVZ0</accession>